<evidence type="ECO:0000313" key="1">
    <source>
        <dbReference type="EMBL" id="QJR03305.1"/>
    </source>
</evidence>
<evidence type="ECO:0000313" key="2">
    <source>
        <dbReference type="Proteomes" id="UP000502611"/>
    </source>
</evidence>
<organism evidence="1 2">
    <name type="scientific">Sphingobium yanoikuyae</name>
    <name type="common">Sphingomonas yanoikuyae</name>
    <dbReference type="NCBI Taxonomy" id="13690"/>
    <lineage>
        <taxon>Bacteria</taxon>
        <taxon>Pseudomonadati</taxon>
        <taxon>Pseudomonadota</taxon>
        <taxon>Alphaproteobacteria</taxon>
        <taxon>Sphingomonadales</taxon>
        <taxon>Sphingomonadaceae</taxon>
        <taxon>Sphingobium</taxon>
    </lineage>
</organism>
<dbReference type="RefSeq" id="WP_037511320.1">
    <property type="nucleotide sequence ID" value="NZ_CAIGKD010000003.1"/>
</dbReference>
<sequence length="63" mass="6971">MPLTLAQFLFSIPVTLGVLFLPFLVGGMLKNRPLKPLLIAYVIVSALLVAFFSILALFEHLNK</sequence>
<name>A0A085K1R8_SPHYA</name>
<reference evidence="1 2" key="1">
    <citation type="submission" date="2020-04" db="EMBL/GenBank/DDBJ databases">
        <title>The Whole Genome Analysis of High salt-tolerant Sphingobium yanoikuyae YC-XJ2 with Aryl organophosphorus flame retardants (aryl-OPFRs)-degrading capacity and characteristics of Related phosphotriesterase.</title>
        <authorList>
            <person name="Li X."/>
        </authorList>
    </citation>
    <scope>NUCLEOTIDE SEQUENCE [LARGE SCALE GENOMIC DNA]</scope>
    <source>
        <strain evidence="1 2">YC-XJ2</strain>
    </source>
</reference>
<accession>A0A085K1R8</accession>
<proteinExistence type="predicted"/>
<protein>
    <submittedName>
        <fullName evidence="1">Uncharacterized protein</fullName>
    </submittedName>
</protein>
<dbReference type="Proteomes" id="UP000502611">
    <property type="component" value="Chromosome"/>
</dbReference>
<dbReference type="AlphaFoldDB" id="A0A085K1R8"/>
<gene>
    <name evidence="1" type="ORF">HH800_14675</name>
</gene>
<dbReference type="EMBL" id="CP053021">
    <property type="protein sequence ID" value="QJR03305.1"/>
    <property type="molecule type" value="Genomic_DNA"/>
</dbReference>